<comment type="caution">
    <text evidence="2">The sequence shown here is derived from an EMBL/GenBank/DDBJ whole genome shotgun (WGS) entry which is preliminary data.</text>
</comment>
<reference evidence="1" key="2">
    <citation type="submission" date="2022-11" db="EMBL/GenBank/DDBJ databases">
        <title>Role of the vibriolysin VemA secreted by the emergent pathogen Vibrio europaeus in the colonization of Manila clam mucus.</title>
        <authorList>
            <person name="Martinez C."/>
            <person name="Rodriguez S."/>
            <person name="Vences A."/>
            <person name="Barja J.L."/>
            <person name="Toranzo A.E."/>
            <person name="Dubert J."/>
        </authorList>
    </citation>
    <scope>NUCLEOTIDE SEQUENCE</scope>
    <source>
        <strain evidence="1">3454</strain>
    </source>
</reference>
<reference evidence="2 3" key="1">
    <citation type="submission" date="2016-03" db="EMBL/GenBank/DDBJ databases">
        <title>Draft genome sequence of the Vibrio tubiashii subs. europaeus.</title>
        <authorList>
            <person name="Spinard E."/>
            <person name="Dubert J."/>
            <person name="Nelson D.R."/>
            <person name="Barja J.L."/>
        </authorList>
    </citation>
    <scope>NUCLEOTIDE SEQUENCE [LARGE SCALE GENOMIC DNA]</scope>
    <source>
        <strain evidence="3">PP-638</strain>
        <strain evidence="2">PP2-638</strain>
    </source>
</reference>
<dbReference type="Proteomes" id="UP001150001">
    <property type="component" value="Unassembled WGS sequence"/>
</dbReference>
<evidence type="ECO:0000313" key="1">
    <source>
        <dbReference type="EMBL" id="MDC5741738.1"/>
    </source>
</evidence>
<keyword evidence="4" id="KW-1185">Reference proteome</keyword>
<name>A0A178JG71_9VIBR</name>
<evidence type="ECO:0000313" key="2">
    <source>
        <dbReference type="EMBL" id="OAN00558.1"/>
    </source>
</evidence>
<organism evidence="2 3">
    <name type="scientific">Vibrio europaeus</name>
    <dbReference type="NCBI Taxonomy" id="300876"/>
    <lineage>
        <taxon>Bacteria</taxon>
        <taxon>Pseudomonadati</taxon>
        <taxon>Pseudomonadota</taxon>
        <taxon>Gammaproteobacteria</taxon>
        <taxon>Vibrionales</taxon>
        <taxon>Vibrionaceae</taxon>
        <taxon>Vibrio</taxon>
        <taxon>Vibrio oreintalis group</taxon>
    </lineage>
</organism>
<accession>A0A178JG71</accession>
<dbReference type="EMBL" id="JAPFIT010000018">
    <property type="protein sequence ID" value="MDC5741738.1"/>
    <property type="molecule type" value="Genomic_DNA"/>
</dbReference>
<dbReference type="GeneID" id="78075113"/>
<gene>
    <name evidence="2" type="ORF">AZ468_05380</name>
    <name evidence="1" type="ORF">OPW20_16820</name>
</gene>
<proteinExistence type="predicted"/>
<sequence>MNKKILAGSITAGLFIGVLAGVVNSPTIAQALQSDTSLLVKSDNNTHIIKMKSAINLKRSGQYEMFFLTEGDVGFNSAGEYHFTRYGLSLMPTTSEQVLPSSQKVSLLETMFSQRGMHSLEELKMIPYSQDQMILVAPRYSYLFSKRAE</sequence>
<dbReference type="AlphaFoldDB" id="A0A178JG71"/>
<dbReference type="EMBL" id="LUAX01000001">
    <property type="protein sequence ID" value="OAN00558.1"/>
    <property type="molecule type" value="Genomic_DNA"/>
</dbReference>
<dbReference type="Proteomes" id="UP000094761">
    <property type="component" value="Unassembled WGS sequence"/>
</dbReference>
<evidence type="ECO:0000313" key="3">
    <source>
        <dbReference type="Proteomes" id="UP000094761"/>
    </source>
</evidence>
<evidence type="ECO:0000313" key="4">
    <source>
        <dbReference type="Proteomes" id="UP001150001"/>
    </source>
</evidence>
<dbReference type="RefSeq" id="WP_069666471.1">
    <property type="nucleotide sequence ID" value="NZ_JAPFIM010000026.1"/>
</dbReference>
<dbReference type="OrthoDB" id="5876808at2"/>
<protein>
    <submittedName>
        <fullName evidence="2">Uncharacterized protein</fullName>
    </submittedName>
</protein>